<evidence type="ECO:0000256" key="4">
    <source>
        <dbReference type="ARBA" id="ARBA00023125"/>
    </source>
</evidence>
<gene>
    <name evidence="6" type="ORF">COV87_01240</name>
</gene>
<dbReference type="SUPFAM" id="SSF47807">
    <property type="entry name" value="5' to 3' exonuclease, C-terminal subdomain"/>
    <property type="match status" value="1"/>
</dbReference>
<evidence type="ECO:0000313" key="6">
    <source>
        <dbReference type="EMBL" id="PIQ71826.1"/>
    </source>
</evidence>
<dbReference type="PANTHER" id="PTHR42646:SF2">
    <property type="entry name" value="5'-3' EXONUCLEASE FAMILY PROTEIN"/>
    <property type="match status" value="1"/>
</dbReference>
<keyword evidence="1" id="KW-0540">Nuclease</keyword>
<dbReference type="Gene3D" id="3.40.50.1010">
    <property type="entry name" value="5'-nuclease"/>
    <property type="match status" value="1"/>
</dbReference>
<feature type="domain" description="5'-3' exonuclease" evidence="5">
    <location>
        <begin position="1"/>
        <end position="261"/>
    </location>
</feature>
<dbReference type="InterPro" id="IPR020045">
    <property type="entry name" value="DNA_polI_H3TH"/>
</dbReference>
<dbReference type="InterPro" id="IPR008918">
    <property type="entry name" value="HhH2"/>
</dbReference>
<sequence>MNTLLVVDGNGLMHRAYHALPPFKTAKGIPTQVVYGFFSILYKSIADFQPTHVLICFDTPAPTFRNELHKEYQSQRPKIADDFIQQIPMVKMSLDAGKIVHMELDGYEGDDVIGTAAKKAEKEGFSVLILTGDKDIMQLVNAHISTVTPDIGFSKTKVYTEAAVMEKMGVPPYKIIDYKALAGDPSDNYKGADGIGPKTAQRLLNEYGNLEGILNNVERLPEGKIKASIKDSIEDIRMGKKLATIVTNIPLEMDLNLTKWVGFIEPLREKLLELEMYSLIARLYPKQKKKVESKKKIEDKQKDQISLF</sequence>
<dbReference type="Pfam" id="PF01367">
    <property type="entry name" value="5_3_exonuc"/>
    <property type="match status" value="1"/>
</dbReference>
<dbReference type="PANTHER" id="PTHR42646">
    <property type="entry name" value="FLAP ENDONUCLEASE XNI"/>
    <property type="match status" value="1"/>
</dbReference>
<dbReference type="FunFam" id="1.10.150.20:FF:000003">
    <property type="entry name" value="DNA polymerase I"/>
    <property type="match status" value="1"/>
</dbReference>
<dbReference type="CDD" id="cd09898">
    <property type="entry name" value="H3TH_53EXO"/>
    <property type="match status" value="1"/>
</dbReference>
<evidence type="ECO:0000313" key="7">
    <source>
        <dbReference type="Proteomes" id="UP000229497"/>
    </source>
</evidence>
<keyword evidence="2" id="KW-0378">Hydrolase</keyword>
<dbReference type="Gene3D" id="1.10.150.20">
    <property type="entry name" value="5' to 3' exonuclease, C-terminal subdomain"/>
    <property type="match status" value="1"/>
</dbReference>
<dbReference type="InterPro" id="IPR020046">
    <property type="entry name" value="5-3_exonucl_a-hlix_arch_N"/>
</dbReference>
<dbReference type="InterPro" id="IPR002421">
    <property type="entry name" value="5-3_exonuclease"/>
</dbReference>
<keyword evidence="3" id="KW-0269">Exonuclease</keyword>
<protein>
    <recommendedName>
        <fullName evidence="5">5'-3' exonuclease domain-containing protein</fullName>
    </recommendedName>
</protein>
<dbReference type="InterPro" id="IPR038969">
    <property type="entry name" value="FEN"/>
</dbReference>
<proteinExistence type="predicted"/>
<evidence type="ECO:0000256" key="3">
    <source>
        <dbReference type="ARBA" id="ARBA00022839"/>
    </source>
</evidence>
<dbReference type="SUPFAM" id="SSF88723">
    <property type="entry name" value="PIN domain-like"/>
    <property type="match status" value="1"/>
</dbReference>
<dbReference type="Proteomes" id="UP000229497">
    <property type="component" value="Unassembled WGS sequence"/>
</dbReference>
<dbReference type="Pfam" id="PF02739">
    <property type="entry name" value="5_3_exonuc_N"/>
    <property type="match status" value="1"/>
</dbReference>
<dbReference type="FunFam" id="3.40.50.1010:FF:000001">
    <property type="entry name" value="DNA polymerase I"/>
    <property type="match status" value="1"/>
</dbReference>
<dbReference type="InterPro" id="IPR036279">
    <property type="entry name" value="5-3_exonuclease_C_sf"/>
</dbReference>
<dbReference type="AlphaFoldDB" id="A0A2H0KKS2"/>
<name>A0A2H0KKS2_9BACT</name>
<evidence type="ECO:0000256" key="2">
    <source>
        <dbReference type="ARBA" id="ARBA00022801"/>
    </source>
</evidence>
<dbReference type="GO" id="GO:0003677">
    <property type="term" value="F:DNA binding"/>
    <property type="evidence" value="ECO:0007669"/>
    <property type="project" value="UniProtKB-KW"/>
</dbReference>
<comment type="caution">
    <text evidence="6">The sequence shown here is derived from an EMBL/GenBank/DDBJ whole genome shotgun (WGS) entry which is preliminary data.</text>
</comment>
<dbReference type="InterPro" id="IPR029060">
    <property type="entry name" value="PIN-like_dom_sf"/>
</dbReference>
<dbReference type="EMBL" id="PCVK01000034">
    <property type="protein sequence ID" value="PIQ71826.1"/>
    <property type="molecule type" value="Genomic_DNA"/>
</dbReference>
<evidence type="ECO:0000259" key="5">
    <source>
        <dbReference type="SMART" id="SM00475"/>
    </source>
</evidence>
<evidence type="ECO:0000256" key="1">
    <source>
        <dbReference type="ARBA" id="ARBA00022722"/>
    </source>
</evidence>
<reference evidence="6 7" key="1">
    <citation type="submission" date="2017-09" db="EMBL/GenBank/DDBJ databases">
        <title>Depth-based differentiation of microbial function through sediment-hosted aquifers and enrichment of novel symbionts in the deep terrestrial subsurface.</title>
        <authorList>
            <person name="Probst A.J."/>
            <person name="Ladd B."/>
            <person name="Jarett J.K."/>
            <person name="Geller-Mcgrath D.E."/>
            <person name="Sieber C.M."/>
            <person name="Emerson J.B."/>
            <person name="Anantharaman K."/>
            <person name="Thomas B.C."/>
            <person name="Malmstrom R."/>
            <person name="Stieglmeier M."/>
            <person name="Klingl A."/>
            <person name="Woyke T."/>
            <person name="Ryan C.M."/>
            <person name="Banfield J.F."/>
        </authorList>
    </citation>
    <scope>NUCLEOTIDE SEQUENCE [LARGE SCALE GENOMIC DNA]</scope>
    <source>
        <strain evidence="6">CG11_big_fil_rev_8_21_14_0_20_37_16</strain>
    </source>
</reference>
<dbReference type="SMART" id="SM00279">
    <property type="entry name" value="HhH2"/>
    <property type="match status" value="1"/>
</dbReference>
<dbReference type="GO" id="GO:0008409">
    <property type="term" value="F:5'-3' exonuclease activity"/>
    <property type="evidence" value="ECO:0007669"/>
    <property type="project" value="InterPro"/>
</dbReference>
<organism evidence="6 7">
    <name type="scientific">Candidatus Roizmanbacteria bacterium CG11_big_fil_rev_8_21_14_0_20_37_16</name>
    <dbReference type="NCBI Taxonomy" id="1974857"/>
    <lineage>
        <taxon>Bacteria</taxon>
        <taxon>Candidatus Roizmaniibacteriota</taxon>
    </lineage>
</organism>
<dbReference type="GO" id="GO:0017108">
    <property type="term" value="F:5'-flap endonuclease activity"/>
    <property type="evidence" value="ECO:0007669"/>
    <property type="project" value="InterPro"/>
</dbReference>
<keyword evidence="4" id="KW-0238">DNA-binding</keyword>
<dbReference type="CDD" id="cd09859">
    <property type="entry name" value="PIN_53EXO"/>
    <property type="match status" value="1"/>
</dbReference>
<dbReference type="SMART" id="SM00475">
    <property type="entry name" value="53EXOc"/>
    <property type="match status" value="1"/>
</dbReference>
<dbReference type="GO" id="GO:0033567">
    <property type="term" value="P:DNA replication, Okazaki fragment processing"/>
    <property type="evidence" value="ECO:0007669"/>
    <property type="project" value="InterPro"/>
</dbReference>
<accession>A0A2H0KKS2</accession>